<proteinExistence type="predicted"/>
<reference evidence="3 4" key="1">
    <citation type="submission" date="2017-01" db="EMBL/GenBank/DDBJ databases">
        <title>Draft genome sequence of Bacillus oleronius.</title>
        <authorList>
            <person name="Allam M."/>
        </authorList>
    </citation>
    <scope>NUCLEOTIDE SEQUENCE [LARGE SCALE GENOMIC DNA]</scope>
    <source>
        <strain evidence="3 4">DSM 9356</strain>
    </source>
</reference>
<dbReference type="PANTHER" id="PTHR43798:SF31">
    <property type="entry name" value="AB HYDROLASE SUPERFAMILY PROTEIN YCLE"/>
    <property type="match status" value="1"/>
</dbReference>
<dbReference type="Pfam" id="PF00561">
    <property type="entry name" value="Abhydrolase_1"/>
    <property type="match status" value="1"/>
</dbReference>
<dbReference type="GO" id="GO:0016020">
    <property type="term" value="C:membrane"/>
    <property type="evidence" value="ECO:0007669"/>
    <property type="project" value="TreeGrafter"/>
</dbReference>
<keyword evidence="1 3" id="KW-0378">Hydrolase</keyword>
<dbReference type="GO" id="GO:0016787">
    <property type="term" value="F:hydrolase activity"/>
    <property type="evidence" value="ECO:0007669"/>
    <property type="project" value="UniProtKB-KW"/>
</dbReference>
<dbReference type="Proteomes" id="UP000189761">
    <property type="component" value="Unassembled WGS sequence"/>
</dbReference>
<dbReference type="Gene3D" id="3.40.50.1820">
    <property type="entry name" value="alpha/beta hydrolase"/>
    <property type="match status" value="1"/>
</dbReference>
<dbReference type="AlphaFoldDB" id="A0A8E2IBI0"/>
<dbReference type="RefSeq" id="WP_078109181.1">
    <property type="nucleotide sequence ID" value="NZ_CP065424.1"/>
</dbReference>
<protein>
    <submittedName>
        <fullName evidence="3">Alpha/beta hydrolase</fullName>
    </submittedName>
</protein>
<evidence type="ECO:0000259" key="2">
    <source>
        <dbReference type="Pfam" id="PF00561"/>
    </source>
</evidence>
<organism evidence="3 4">
    <name type="scientific">Heyndrickxia oleronia</name>
    <dbReference type="NCBI Taxonomy" id="38875"/>
    <lineage>
        <taxon>Bacteria</taxon>
        <taxon>Bacillati</taxon>
        <taxon>Bacillota</taxon>
        <taxon>Bacilli</taxon>
        <taxon>Bacillales</taxon>
        <taxon>Bacillaceae</taxon>
        <taxon>Heyndrickxia</taxon>
    </lineage>
</organism>
<dbReference type="SUPFAM" id="SSF53474">
    <property type="entry name" value="alpha/beta-Hydrolases"/>
    <property type="match status" value="1"/>
</dbReference>
<evidence type="ECO:0000256" key="1">
    <source>
        <dbReference type="ARBA" id="ARBA00022801"/>
    </source>
</evidence>
<gene>
    <name evidence="3" type="ORF">BWZ43_00750</name>
</gene>
<evidence type="ECO:0000313" key="4">
    <source>
        <dbReference type="Proteomes" id="UP000189761"/>
    </source>
</evidence>
<dbReference type="Gene3D" id="6.10.140.700">
    <property type="match status" value="1"/>
</dbReference>
<dbReference type="PANTHER" id="PTHR43798">
    <property type="entry name" value="MONOACYLGLYCEROL LIPASE"/>
    <property type="match status" value="1"/>
</dbReference>
<keyword evidence="4" id="KW-1185">Reference proteome</keyword>
<dbReference type="InterPro" id="IPR029058">
    <property type="entry name" value="AB_hydrolase_fold"/>
</dbReference>
<dbReference type="InterPro" id="IPR000073">
    <property type="entry name" value="AB_hydrolase_1"/>
</dbReference>
<evidence type="ECO:0000313" key="3">
    <source>
        <dbReference type="EMBL" id="OOP70259.1"/>
    </source>
</evidence>
<comment type="caution">
    <text evidence="3">The sequence shown here is derived from an EMBL/GenBank/DDBJ whole genome shotgun (WGS) entry which is preliminary data.</text>
</comment>
<dbReference type="EMBL" id="MTLA01000006">
    <property type="protein sequence ID" value="OOP70259.1"/>
    <property type="molecule type" value="Genomic_DNA"/>
</dbReference>
<name>A0A8E2IBI0_9BACI</name>
<dbReference type="InterPro" id="IPR050266">
    <property type="entry name" value="AB_hydrolase_sf"/>
</dbReference>
<feature type="domain" description="AB hydrolase-1" evidence="2">
    <location>
        <begin position="48"/>
        <end position="265"/>
    </location>
</feature>
<sequence>MWVRRMVDTKRGSFEVFERGEGEPLAVTHLYSAYDERGNSFANPFTSCYHVYLINLRGAGNSAIASNESEYSMEETLLDLEAIRESLGYQQWSFAGHSTGGMLALKYAIQHPHSLTKIIAGGAAASYEYGADPDSIYCSQNPNFKRIIEIMDQLDDPATPIEIRRKLSYEWALMSYCSEEKLQASMKKPNSGKTVGERLTYFRTIESPTYDVRGQLKDVKVPAYIYCGKFDAQCPLKFSEEIAELIPNSSLTIFEESNHNPFSEEEERFDEFVRKTLRGQTPAALKL</sequence>
<accession>A0A8E2IBI0</accession>